<dbReference type="PANTHER" id="PTHR21022:SF19">
    <property type="entry name" value="PREPHENATE DEHYDRATASE-RELATED"/>
    <property type="match status" value="1"/>
</dbReference>
<keyword evidence="5" id="KW-0057">Aromatic amino acid biosynthesis</keyword>
<dbReference type="InterPro" id="IPR001086">
    <property type="entry name" value="Preph_deHydtase"/>
</dbReference>
<evidence type="ECO:0000256" key="1">
    <source>
        <dbReference type="ARBA" id="ARBA00004741"/>
    </source>
</evidence>
<evidence type="ECO:0000313" key="12">
    <source>
        <dbReference type="EMBL" id="ACZ22508.1"/>
    </source>
</evidence>
<dbReference type="GO" id="GO:0005737">
    <property type="term" value="C:cytoplasm"/>
    <property type="evidence" value="ECO:0007669"/>
    <property type="project" value="TreeGrafter"/>
</dbReference>
<dbReference type="PROSITE" id="PS51671">
    <property type="entry name" value="ACT"/>
    <property type="match status" value="1"/>
</dbReference>
<dbReference type="RefSeq" id="WP_012867577.1">
    <property type="nucleotide sequence ID" value="NC_013521.1"/>
</dbReference>
<sequence>MSDGFAPPAPVPAAAQPGATTEVRRLAYLGPEGSFTHQAASGWAAPGATELLPLRTVPEVFAAVAAGEVSHGVVAIESSVEGYVVPSLDAIVASSEVVAVDEAFVEITFDAFVLPGADVSPTQATAHPHGLAQCQGFVDDHGLLPVPATSNAAACRDIAPGQVALGPPLCGDLYGLTRWATAVEDFAGARTRFLLLARRDDAPVPDRADPLTAWRSMLAVTPHVTGPGVLARITEAFGARGVNMSSLITRPVKALEGRYVFILTVDAAPWSADLREVLSGLLAAGDSVKTLGVVPARGELDDTVAVDRVPTGSVRAGSTEAQQRRALLWGSGA</sequence>
<dbReference type="eggNOG" id="COG0077">
    <property type="taxonomic scope" value="Bacteria"/>
</dbReference>
<evidence type="ECO:0000256" key="3">
    <source>
        <dbReference type="ARBA" id="ARBA00021872"/>
    </source>
</evidence>
<dbReference type="PROSITE" id="PS51171">
    <property type="entry name" value="PREPHENATE_DEHYDR_3"/>
    <property type="match status" value="1"/>
</dbReference>
<dbReference type="GO" id="GO:0009094">
    <property type="term" value="P:L-phenylalanine biosynthetic process"/>
    <property type="evidence" value="ECO:0007669"/>
    <property type="project" value="UniProtKB-UniPathway"/>
</dbReference>
<protein>
    <recommendedName>
        <fullName evidence="3">Prephenate dehydratase</fullName>
        <ecNumber evidence="2">4.2.1.51</ecNumber>
    </recommendedName>
</protein>
<reference evidence="12 13" key="1">
    <citation type="journal article" date="2009" name="Stand. Genomic Sci.">
        <title>Complete genome sequence of Sanguibacter keddieii type strain (ST-74).</title>
        <authorList>
            <person name="Ivanova N."/>
            <person name="Sikorski J."/>
            <person name="Sims D."/>
            <person name="Brettin T."/>
            <person name="Detter J.C."/>
            <person name="Han C."/>
            <person name="Lapidus A."/>
            <person name="Copeland A."/>
            <person name="Glavina Del Rio T."/>
            <person name="Nolan M."/>
            <person name="Chen F."/>
            <person name="Lucas S."/>
            <person name="Tice H."/>
            <person name="Cheng J.F."/>
            <person name="Bruce D."/>
            <person name="Goodwin L."/>
            <person name="Pitluck S."/>
            <person name="Pati A."/>
            <person name="Mavromatis K."/>
            <person name="Chen A."/>
            <person name="Palaniappan K."/>
            <person name="D'haeseleer P."/>
            <person name="Chain P."/>
            <person name="Bristow J."/>
            <person name="Eisen J.A."/>
            <person name="Markowitz V."/>
            <person name="Hugenholtz P."/>
            <person name="Goker M."/>
            <person name="Pukall R."/>
            <person name="Klenk H.P."/>
            <person name="Kyrpides N.C."/>
        </authorList>
    </citation>
    <scope>NUCLEOTIDE SEQUENCE [LARGE SCALE GENOMIC DNA]</scope>
    <source>
        <strain evidence="13">ATCC 51767 / DSM 10542 / NCFB 3025 / ST-74</strain>
    </source>
</reference>
<dbReference type="PANTHER" id="PTHR21022">
    <property type="entry name" value="PREPHENATE DEHYDRATASE P PROTEIN"/>
    <property type="match status" value="1"/>
</dbReference>
<dbReference type="Gene3D" id="3.30.70.260">
    <property type="match status" value="1"/>
</dbReference>
<dbReference type="CDD" id="cd13632">
    <property type="entry name" value="PBP2_Aa-PDT_like"/>
    <property type="match status" value="1"/>
</dbReference>
<evidence type="ECO:0000256" key="8">
    <source>
        <dbReference type="ARBA" id="ARBA00047848"/>
    </source>
</evidence>
<dbReference type="SUPFAM" id="SSF55021">
    <property type="entry name" value="ACT-like"/>
    <property type="match status" value="1"/>
</dbReference>
<dbReference type="KEGG" id="ske:Sked_26040"/>
<name>D1BKN1_SANKS</name>
<dbReference type="InterPro" id="IPR008242">
    <property type="entry name" value="Chor_mutase/pphenate_deHydtase"/>
</dbReference>
<dbReference type="SUPFAM" id="SSF53850">
    <property type="entry name" value="Periplasmic binding protein-like II"/>
    <property type="match status" value="1"/>
</dbReference>
<evidence type="ECO:0000256" key="7">
    <source>
        <dbReference type="ARBA" id="ARBA00023239"/>
    </source>
</evidence>
<evidence type="ECO:0000259" key="11">
    <source>
        <dbReference type="PROSITE" id="PS51671"/>
    </source>
</evidence>
<keyword evidence="4" id="KW-0028">Amino-acid biosynthesis</keyword>
<feature type="site" description="Essential for prephenate dehydratase activity" evidence="9">
    <location>
        <position position="191"/>
    </location>
</feature>
<dbReference type="EC" id="4.2.1.51" evidence="2"/>
<evidence type="ECO:0000259" key="10">
    <source>
        <dbReference type="PROSITE" id="PS51171"/>
    </source>
</evidence>
<dbReference type="PIRSF" id="PIRSF001500">
    <property type="entry name" value="Chor_mut_pdt_Ppr"/>
    <property type="match status" value="1"/>
</dbReference>
<dbReference type="STRING" id="446469.Sked_26040"/>
<feature type="domain" description="ACT" evidence="11">
    <location>
        <begin position="218"/>
        <end position="296"/>
    </location>
</feature>
<evidence type="ECO:0000256" key="2">
    <source>
        <dbReference type="ARBA" id="ARBA00013147"/>
    </source>
</evidence>
<dbReference type="Pfam" id="PF00800">
    <property type="entry name" value="PDT"/>
    <property type="match status" value="1"/>
</dbReference>
<proteinExistence type="predicted"/>
<evidence type="ECO:0000313" key="13">
    <source>
        <dbReference type="Proteomes" id="UP000000322"/>
    </source>
</evidence>
<keyword evidence="6" id="KW-0584">Phenylalanine biosynthesis</keyword>
<dbReference type="InterPro" id="IPR045865">
    <property type="entry name" value="ACT-like_dom_sf"/>
</dbReference>
<evidence type="ECO:0000256" key="4">
    <source>
        <dbReference type="ARBA" id="ARBA00022605"/>
    </source>
</evidence>
<dbReference type="Proteomes" id="UP000000322">
    <property type="component" value="Chromosome"/>
</dbReference>
<comment type="pathway">
    <text evidence="1">Amino-acid biosynthesis; L-phenylalanine biosynthesis; phenylpyruvate from prephenate: step 1/1.</text>
</comment>
<dbReference type="UniPathway" id="UPA00121">
    <property type="reaction ID" value="UER00345"/>
</dbReference>
<feature type="domain" description="Prephenate dehydratase" evidence="10">
    <location>
        <begin position="25"/>
        <end position="198"/>
    </location>
</feature>
<dbReference type="EMBL" id="CP001819">
    <property type="protein sequence ID" value="ACZ22508.1"/>
    <property type="molecule type" value="Genomic_DNA"/>
</dbReference>
<gene>
    <name evidence="12" type="ordered locus">Sked_26040</name>
</gene>
<dbReference type="CDD" id="cd04905">
    <property type="entry name" value="ACT_CM-PDT"/>
    <property type="match status" value="1"/>
</dbReference>
<keyword evidence="13" id="KW-1185">Reference proteome</keyword>
<dbReference type="GO" id="GO:0004664">
    <property type="term" value="F:prephenate dehydratase activity"/>
    <property type="evidence" value="ECO:0007669"/>
    <property type="project" value="UniProtKB-EC"/>
</dbReference>
<accession>D1BKN1</accession>
<comment type="catalytic activity">
    <reaction evidence="8">
        <text>prephenate + H(+) = 3-phenylpyruvate + CO2 + H2O</text>
        <dbReference type="Rhea" id="RHEA:21648"/>
        <dbReference type="ChEBI" id="CHEBI:15377"/>
        <dbReference type="ChEBI" id="CHEBI:15378"/>
        <dbReference type="ChEBI" id="CHEBI:16526"/>
        <dbReference type="ChEBI" id="CHEBI:18005"/>
        <dbReference type="ChEBI" id="CHEBI:29934"/>
        <dbReference type="EC" id="4.2.1.51"/>
    </reaction>
</comment>
<evidence type="ECO:0000256" key="6">
    <source>
        <dbReference type="ARBA" id="ARBA00023222"/>
    </source>
</evidence>
<dbReference type="Gene3D" id="3.40.190.10">
    <property type="entry name" value="Periplasmic binding protein-like II"/>
    <property type="match status" value="2"/>
</dbReference>
<organism evidence="12 13">
    <name type="scientific">Sanguibacter keddieii (strain ATCC 51767 / DSM 10542 / NCFB 3025 / ST-74)</name>
    <dbReference type="NCBI Taxonomy" id="446469"/>
    <lineage>
        <taxon>Bacteria</taxon>
        <taxon>Bacillati</taxon>
        <taxon>Actinomycetota</taxon>
        <taxon>Actinomycetes</taxon>
        <taxon>Micrococcales</taxon>
        <taxon>Sanguibacteraceae</taxon>
        <taxon>Sanguibacter</taxon>
    </lineage>
</organism>
<evidence type="ECO:0000256" key="5">
    <source>
        <dbReference type="ARBA" id="ARBA00023141"/>
    </source>
</evidence>
<evidence type="ECO:0000256" key="9">
    <source>
        <dbReference type="PIRSR" id="PIRSR001500-2"/>
    </source>
</evidence>
<dbReference type="AlphaFoldDB" id="D1BKN1"/>
<dbReference type="InterPro" id="IPR002912">
    <property type="entry name" value="ACT_dom"/>
</dbReference>
<keyword evidence="7" id="KW-0456">Lyase</keyword>
<dbReference type="HOGENOM" id="CLU_035008_0_2_11"/>